<feature type="signal peptide" evidence="1">
    <location>
        <begin position="1"/>
        <end position="20"/>
    </location>
</feature>
<organism evidence="3 4">
    <name type="scientific">Patiria miniata</name>
    <name type="common">Bat star</name>
    <name type="synonym">Asterina miniata</name>
    <dbReference type="NCBI Taxonomy" id="46514"/>
    <lineage>
        <taxon>Eukaryota</taxon>
        <taxon>Metazoa</taxon>
        <taxon>Echinodermata</taxon>
        <taxon>Eleutherozoa</taxon>
        <taxon>Asterozoa</taxon>
        <taxon>Asteroidea</taxon>
        <taxon>Valvatacea</taxon>
        <taxon>Valvatida</taxon>
        <taxon>Asterinidae</taxon>
        <taxon>Patiria</taxon>
    </lineage>
</organism>
<sequence length="162" mass="18758">MNRLLLAWVFLAAATASVSAWCSSGYTQRPGGNCYKLWNTEDEWWLYADHVCRAEGAWLATIRNEADSVWVNNFFITNRRHHCEDWYWIGANDLVREGLWRWAEDGSVLNYFNWRPGEPNNVGGEEDVVEVNSNNRQWNDNKVTDTAQLCFVCEKKPIGSGY</sequence>
<evidence type="ECO:0000259" key="2">
    <source>
        <dbReference type="PROSITE" id="PS50041"/>
    </source>
</evidence>
<keyword evidence="1" id="KW-0732">Signal</keyword>
<dbReference type="Gene3D" id="3.10.100.10">
    <property type="entry name" value="Mannose-Binding Protein A, subunit A"/>
    <property type="match status" value="1"/>
</dbReference>
<dbReference type="AlphaFoldDB" id="A0A913Z0J6"/>
<dbReference type="InterPro" id="IPR001304">
    <property type="entry name" value="C-type_lectin-like"/>
</dbReference>
<dbReference type="InterPro" id="IPR016187">
    <property type="entry name" value="CTDL_fold"/>
</dbReference>
<dbReference type="PANTHER" id="PTHR22801">
    <property type="entry name" value="LITHOSTATHINE"/>
    <property type="match status" value="1"/>
</dbReference>
<evidence type="ECO:0000256" key="1">
    <source>
        <dbReference type="SAM" id="SignalP"/>
    </source>
</evidence>
<reference evidence="3" key="1">
    <citation type="submission" date="2022-11" db="UniProtKB">
        <authorList>
            <consortium name="EnsemblMetazoa"/>
        </authorList>
    </citation>
    <scope>IDENTIFICATION</scope>
</reference>
<dbReference type="InterPro" id="IPR050801">
    <property type="entry name" value="Ca-Dep_Lectins_ImmuneDev"/>
</dbReference>
<dbReference type="OrthoDB" id="7847314at2759"/>
<evidence type="ECO:0000313" key="3">
    <source>
        <dbReference type="EnsemblMetazoa" id="XP_038045343.1"/>
    </source>
</evidence>
<dbReference type="SUPFAM" id="SSF56436">
    <property type="entry name" value="C-type lectin-like"/>
    <property type="match status" value="1"/>
</dbReference>
<dbReference type="InterPro" id="IPR016186">
    <property type="entry name" value="C-type_lectin-like/link_sf"/>
</dbReference>
<dbReference type="CDD" id="cd00037">
    <property type="entry name" value="CLECT"/>
    <property type="match status" value="1"/>
</dbReference>
<proteinExistence type="predicted"/>
<feature type="domain" description="C-type lectin" evidence="2">
    <location>
        <begin position="30"/>
        <end position="140"/>
    </location>
</feature>
<dbReference type="Proteomes" id="UP000887568">
    <property type="component" value="Unplaced"/>
</dbReference>
<protein>
    <recommendedName>
        <fullName evidence="2">C-type lectin domain-containing protein</fullName>
    </recommendedName>
</protein>
<dbReference type="GeneID" id="119719932"/>
<feature type="chain" id="PRO_5037253513" description="C-type lectin domain-containing protein" evidence="1">
    <location>
        <begin position="21"/>
        <end position="162"/>
    </location>
</feature>
<evidence type="ECO:0000313" key="4">
    <source>
        <dbReference type="Proteomes" id="UP000887568"/>
    </source>
</evidence>
<keyword evidence="4" id="KW-1185">Reference proteome</keyword>
<accession>A0A913Z0J6</accession>
<dbReference type="PROSITE" id="PS50041">
    <property type="entry name" value="C_TYPE_LECTIN_2"/>
    <property type="match status" value="1"/>
</dbReference>
<dbReference type="Pfam" id="PF00059">
    <property type="entry name" value="Lectin_C"/>
    <property type="match status" value="1"/>
</dbReference>
<dbReference type="PANTHER" id="PTHR22801:SF63">
    <property type="entry name" value="C-TYPE LECTIN DOMAIN-CONTAINING PROTEIN"/>
    <property type="match status" value="1"/>
</dbReference>
<dbReference type="EnsemblMetazoa" id="XM_038189415.1">
    <property type="protein sequence ID" value="XP_038045343.1"/>
    <property type="gene ID" value="LOC119719932"/>
</dbReference>
<dbReference type="SMART" id="SM00034">
    <property type="entry name" value="CLECT"/>
    <property type="match status" value="1"/>
</dbReference>
<dbReference type="OMA" id="PGGNCYK"/>
<name>A0A913Z0J6_PATMI</name>
<dbReference type="RefSeq" id="XP_038045343.1">
    <property type="nucleotide sequence ID" value="XM_038189415.1"/>
</dbReference>